<evidence type="ECO:0000313" key="2">
    <source>
        <dbReference type="Proteomes" id="UP000232196"/>
    </source>
</evidence>
<sequence>MSSILELEPHPEYPEAYMVCRRTGVHFYKLAKERDYEDSYFQEEYKNQYKKTYYEDEPQLRNLAKARLEMMSAFQDPKGKTLFEIGSAAGFFLSEAEKKGYKVKGLELSVGEAEYSKDKLGLDVISGSFLDDSIFPKETFDAVCAFFVIEHFPNAELVFERINKLLKPGGLLFLGLPSLNGPSFQTNPEEWFRTHPSDHFWDYSPDSLKKMLKMYGLVTVYRKPMSYHPNRDKGWKGKYLTHRLFVRYANLSCYADTFHSIAIKKI</sequence>
<dbReference type="RefSeq" id="WP_100706347.1">
    <property type="nucleotide sequence ID" value="NZ_NPDL01000001.1"/>
</dbReference>
<dbReference type="GO" id="GO:0032259">
    <property type="term" value="P:methylation"/>
    <property type="evidence" value="ECO:0007669"/>
    <property type="project" value="UniProtKB-KW"/>
</dbReference>
<keyword evidence="1" id="KW-0489">Methyltransferase</keyword>
<dbReference type="PANTHER" id="PTHR43861">
    <property type="entry name" value="TRANS-ACONITATE 2-METHYLTRANSFERASE-RELATED"/>
    <property type="match status" value="1"/>
</dbReference>
<organism evidence="1 2">
    <name type="scientific">Leptospira hartskeerlii</name>
    <dbReference type="NCBI Taxonomy" id="2023177"/>
    <lineage>
        <taxon>Bacteria</taxon>
        <taxon>Pseudomonadati</taxon>
        <taxon>Spirochaetota</taxon>
        <taxon>Spirochaetia</taxon>
        <taxon>Leptospirales</taxon>
        <taxon>Leptospiraceae</taxon>
        <taxon>Leptospira</taxon>
    </lineage>
</organism>
<dbReference type="CDD" id="cd02440">
    <property type="entry name" value="AdoMet_MTases"/>
    <property type="match status" value="1"/>
</dbReference>
<reference evidence="1 2" key="1">
    <citation type="submission" date="2017-07" db="EMBL/GenBank/DDBJ databases">
        <title>Leptospira spp. isolated from tropical soils.</title>
        <authorList>
            <person name="Thibeaux R."/>
            <person name="Iraola G."/>
            <person name="Ferres I."/>
            <person name="Bierque E."/>
            <person name="Girault D."/>
            <person name="Soupe-Gilbert M.-E."/>
            <person name="Picardeau M."/>
            <person name="Goarant C."/>
        </authorList>
    </citation>
    <scope>NUCLEOTIDE SEQUENCE [LARGE SCALE GENOMIC DNA]</scope>
    <source>
        <strain evidence="1 2">MCA1-C-A1</strain>
    </source>
</reference>
<protein>
    <submittedName>
        <fullName evidence="1">2-polyprenyl-3-methyl-5-hydroxy-6-metoxy-1, 4-benzoquinol methylase</fullName>
    </submittedName>
</protein>
<comment type="caution">
    <text evidence="1">The sequence shown here is derived from an EMBL/GenBank/DDBJ whole genome shotgun (WGS) entry which is preliminary data.</text>
</comment>
<dbReference type="InterPro" id="IPR029063">
    <property type="entry name" value="SAM-dependent_MTases_sf"/>
</dbReference>
<keyword evidence="2" id="KW-1185">Reference proteome</keyword>
<dbReference type="SUPFAM" id="SSF53335">
    <property type="entry name" value="S-adenosyl-L-methionine-dependent methyltransferases"/>
    <property type="match status" value="1"/>
</dbReference>
<keyword evidence="1" id="KW-0808">Transferase</keyword>
<dbReference type="AlphaFoldDB" id="A0A2M9XDJ2"/>
<dbReference type="EMBL" id="NPDN01000004">
    <property type="protein sequence ID" value="PJZ25704.1"/>
    <property type="molecule type" value="Genomic_DNA"/>
</dbReference>
<evidence type="ECO:0000313" key="1">
    <source>
        <dbReference type="EMBL" id="PJZ25704.1"/>
    </source>
</evidence>
<dbReference type="Pfam" id="PF13489">
    <property type="entry name" value="Methyltransf_23"/>
    <property type="match status" value="1"/>
</dbReference>
<dbReference type="PANTHER" id="PTHR43861:SF6">
    <property type="entry name" value="METHYLTRANSFERASE TYPE 11"/>
    <property type="match status" value="1"/>
</dbReference>
<dbReference type="OrthoDB" id="338505at2"/>
<accession>A0A2M9XDJ2</accession>
<gene>
    <name evidence="1" type="ORF">CH357_08620</name>
</gene>
<proteinExistence type="predicted"/>
<dbReference type="Proteomes" id="UP000232196">
    <property type="component" value="Unassembled WGS sequence"/>
</dbReference>
<dbReference type="GO" id="GO:0008168">
    <property type="term" value="F:methyltransferase activity"/>
    <property type="evidence" value="ECO:0007669"/>
    <property type="project" value="UniProtKB-KW"/>
</dbReference>
<name>A0A2M9XDJ2_9LEPT</name>
<dbReference type="Gene3D" id="3.40.50.150">
    <property type="entry name" value="Vaccinia Virus protein VP39"/>
    <property type="match status" value="1"/>
</dbReference>